<keyword evidence="13" id="KW-0732">Signal</keyword>
<name>A0A8J2KSR0_9HEXA</name>
<dbReference type="InterPro" id="IPR003859">
    <property type="entry name" value="Galactosyl_T"/>
</dbReference>
<evidence type="ECO:0000256" key="6">
    <source>
        <dbReference type="ARBA" id="ARBA00022692"/>
    </source>
</evidence>
<dbReference type="GO" id="GO:0046525">
    <property type="term" value="F:xylosylprotein 4-beta-galactosyltransferase activity"/>
    <property type="evidence" value="ECO:0007669"/>
    <property type="project" value="TreeGrafter"/>
</dbReference>
<evidence type="ECO:0000256" key="13">
    <source>
        <dbReference type="SAM" id="SignalP"/>
    </source>
</evidence>
<dbReference type="EMBL" id="CAJVCH010471461">
    <property type="protein sequence ID" value="CAG7820175.1"/>
    <property type="molecule type" value="Genomic_DNA"/>
</dbReference>
<gene>
    <name evidence="16" type="ORF">AFUS01_LOCUS30578</name>
</gene>
<comment type="caution">
    <text evidence="16">The sequence shown here is derived from an EMBL/GenBank/DDBJ whole genome shotgun (WGS) entry which is preliminary data.</text>
</comment>
<dbReference type="Pfam" id="PF02709">
    <property type="entry name" value="Glyco_transf_7C"/>
    <property type="match status" value="1"/>
</dbReference>
<feature type="domain" description="Galactosyltransferase N-terminal" evidence="15">
    <location>
        <begin position="38"/>
        <end position="140"/>
    </location>
</feature>
<evidence type="ECO:0000256" key="3">
    <source>
        <dbReference type="ARBA" id="ARBA00005735"/>
    </source>
</evidence>
<keyword evidence="17" id="KW-1185">Reference proteome</keyword>
<evidence type="ECO:0000256" key="11">
    <source>
        <dbReference type="RuleBase" id="RU368121"/>
    </source>
</evidence>
<dbReference type="GO" id="GO:0005975">
    <property type="term" value="P:carbohydrate metabolic process"/>
    <property type="evidence" value="ECO:0007669"/>
    <property type="project" value="InterPro"/>
</dbReference>
<evidence type="ECO:0000256" key="10">
    <source>
        <dbReference type="ARBA" id="ARBA00023180"/>
    </source>
</evidence>
<evidence type="ECO:0000256" key="12">
    <source>
        <dbReference type="SAM" id="MobiDB-lite"/>
    </source>
</evidence>
<evidence type="ECO:0000256" key="1">
    <source>
        <dbReference type="ARBA" id="ARBA00004606"/>
    </source>
</evidence>
<keyword evidence="7 11" id="KW-0735">Signal-anchor</keyword>
<organism evidence="16 17">
    <name type="scientific">Allacma fusca</name>
    <dbReference type="NCBI Taxonomy" id="39272"/>
    <lineage>
        <taxon>Eukaryota</taxon>
        <taxon>Metazoa</taxon>
        <taxon>Ecdysozoa</taxon>
        <taxon>Arthropoda</taxon>
        <taxon>Hexapoda</taxon>
        <taxon>Collembola</taxon>
        <taxon>Symphypleona</taxon>
        <taxon>Sminthuridae</taxon>
        <taxon>Allacma</taxon>
    </lineage>
</organism>
<dbReference type="PANTHER" id="PTHR19300">
    <property type="entry name" value="BETA-1,4-GALACTOSYLTRANSFERASE"/>
    <property type="match status" value="1"/>
</dbReference>
<keyword evidence="11" id="KW-0464">Manganese</keyword>
<dbReference type="Proteomes" id="UP000708208">
    <property type="component" value="Unassembled WGS sequence"/>
</dbReference>
<keyword evidence="5 11" id="KW-0808">Transferase</keyword>
<evidence type="ECO:0000259" key="15">
    <source>
        <dbReference type="Pfam" id="PF13733"/>
    </source>
</evidence>
<dbReference type="GO" id="GO:0046872">
    <property type="term" value="F:metal ion binding"/>
    <property type="evidence" value="ECO:0007669"/>
    <property type="project" value="UniProtKB-UniRule"/>
</dbReference>
<dbReference type="GO" id="GO:0005794">
    <property type="term" value="C:Golgi apparatus"/>
    <property type="evidence" value="ECO:0007669"/>
    <property type="project" value="TreeGrafter"/>
</dbReference>
<evidence type="ECO:0000256" key="8">
    <source>
        <dbReference type="ARBA" id="ARBA00022989"/>
    </source>
</evidence>
<dbReference type="Pfam" id="PF13733">
    <property type="entry name" value="Glyco_transf_7N"/>
    <property type="match status" value="1"/>
</dbReference>
<dbReference type="GO" id="GO:0030166">
    <property type="term" value="P:proteoglycan biosynthetic process"/>
    <property type="evidence" value="ECO:0007669"/>
    <property type="project" value="TreeGrafter"/>
</dbReference>
<keyword evidence="11" id="KW-0479">Metal-binding</keyword>
<comment type="similarity">
    <text evidence="3 11">Belongs to the glycosyltransferase 7 family.</text>
</comment>
<evidence type="ECO:0000313" key="17">
    <source>
        <dbReference type="Proteomes" id="UP000708208"/>
    </source>
</evidence>
<accession>A0A8J2KSR0</accession>
<evidence type="ECO:0000256" key="5">
    <source>
        <dbReference type="ARBA" id="ARBA00022679"/>
    </source>
</evidence>
<feature type="region of interest" description="Disordered" evidence="12">
    <location>
        <begin position="29"/>
        <end position="53"/>
    </location>
</feature>
<keyword evidence="10 11" id="KW-0325">Glycoprotein</keyword>
<dbReference type="EC" id="2.4.1.-" evidence="11"/>
<dbReference type="GO" id="GO:0016020">
    <property type="term" value="C:membrane"/>
    <property type="evidence" value="ECO:0007669"/>
    <property type="project" value="UniProtKB-SubCell"/>
</dbReference>
<evidence type="ECO:0000259" key="14">
    <source>
        <dbReference type="Pfam" id="PF02709"/>
    </source>
</evidence>
<evidence type="ECO:0000256" key="2">
    <source>
        <dbReference type="ARBA" id="ARBA00004922"/>
    </source>
</evidence>
<evidence type="ECO:0000256" key="4">
    <source>
        <dbReference type="ARBA" id="ARBA00022676"/>
    </source>
</evidence>
<feature type="domain" description="Galactosyltransferase C-terminal" evidence="14">
    <location>
        <begin position="149"/>
        <end position="223"/>
    </location>
</feature>
<keyword evidence="8" id="KW-1133">Transmembrane helix</keyword>
<sequence>MAWKVRLIAGAILTCLFVALYSQSHLPVPKGREHAGNSQSAIGDDGRRRRKNGDNHQDVLAVIVPFRNRFEELQTFAPYIHGFLNRQHIPHLIFIVNQVDKYRFNRAALINVGFKYAKNQSTYMVMHDVDLLPLNRNLSYKKPGKAHVMHVAAPGLHPKYDYPTFIGGILIISNEDFAKVNGMSNLYWGWGLEDDEFYVRLKNADMKVARPTVTTSKSNTFEHIHATRPRDMTKCFDQYNKTRKRDRMTGLRNVNYTLVSTTRIVIQDTPLTVLNVQLKCDFQMSPWCDCSKQRPNTTITAKT</sequence>
<dbReference type="InterPro" id="IPR027791">
    <property type="entry name" value="Galactosyl_T_C"/>
</dbReference>
<proteinExistence type="inferred from homology"/>
<protein>
    <recommendedName>
        <fullName evidence="11">Beta-1,4-N-acetylgalactosaminyltransferase</fullName>
        <ecNumber evidence="11">2.4.1.-</ecNumber>
    </recommendedName>
    <alternativeName>
        <fullName evidence="11">Beta-4-GalNAcT</fullName>
    </alternativeName>
</protein>
<dbReference type="InterPro" id="IPR027995">
    <property type="entry name" value="Galactosyl_T_N"/>
</dbReference>
<keyword evidence="9" id="KW-0472">Membrane</keyword>
<dbReference type="AlphaFoldDB" id="A0A8J2KSR0"/>
<comment type="cofactor">
    <cofactor evidence="11">
        <name>Mn(2+)</name>
        <dbReference type="ChEBI" id="CHEBI:29035"/>
    </cofactor>
</comment>
<evidence type="ECO:0000313" key="16">
    <source>
        <dbReference type="EMBL" id="CAG7820175.1"/>
    </source>
</evidence>
<dbReference type="OrthoDB" id="6020664at2759"/>
<keyword evidence="6" id="KW-0812">Transmembrane</keyword>
<feature type="chain" id="PRO_5035159037" description="Beta-1,4-N-acetylgalactosaminyltransferase" evidence="13">
    <location>
        <begin position="23"/>
        <end position="303"/>
    </location>
</feature>
<keyword evidence="4 11" id="KW-0328">Glycosyltransferase</keyword>
<feature type="signal peptide" evidence="13">
    <location>
        <begin position="1"/>
        <end position="22"/>
    </location>
</feature>
<evidence type="ECO:0000256" key="9">
    <source>
        <dbReference type="ARBA" id="ARBA00023136"/>
    </source>
</evidence>
<reference evidence="16" key="1">
    <citation type="submission" date="2021-06" db="EMBL/GenBank/DDBJ databases">
        <authorList>
            <person name="Hodson N. C."/>
            <person name="Mongue J. A."/>
            <person name="Jaron S. K."/>
        </authorList>
    </citation>
    <scope>NUCLEOTIDE SEQUENCE</scope>
</reference>
<evidence type="ECO:0000256" key="7">
    <source>
        <dbReference type="ARBA" id="ARBA00022968"/>
    </source>
</evidence>
<feature type="compositionally biased region" description="Basic and acidic residues" evidence="12">
    <location>
        <begin position="44"/>
        <end position="53"/>
    </location>
</feature>
<comment type="subcellular location">
    <subcellularLocation>
        <location evidence="1 11">Membrane</location>
        <topology evidence="1 11">Single-pass type II membrane protein</topology>
    </subcellularLocation>
</comment>
<comment type="pathway">
    <text evidence="2 11">Protein modification; protein glycosylation.</text>
</comment>
<dbReference type="PANTHER" id="PTHR19300:SF30">
    <property type="entry name" value="BETA-1,4-GALACTOSYLTRANSFERASE 7"/>
    <property type="match status" value="1"/>
</dbReference>
<comment type="function">
    <text evidence="11">Catalyzes the transfer of galactose onto proteins or lipids.</text>
</comment>